<sequence>MNKGNRLQQLEDACRDIIKINMWYELPDYVFFSISDTIDGTSDEFAINVYKNIDKSLLEILLHPSVLLSVVESLQSNTIAEYIVKLSEIEMNYDDLLISDVKSCLFINYGFNNSESVALFNKIYRELKDIVKSSRVHIDHEKDIFDGLNQILAFSDNNKHEYFLYIKAYWLSLYFCEISQNVRERDKLSFYYNEFSVRFPNVVLYPSCYKL</sequence>
<keyword evidence="2" id="KW-0031">Aminopeptidase</keyword>
<dbReference type="EMBL" id="LR134238">
    <property type="protein sequence ID" value="VED14436.1"/>
    <property type="molecule type" value="Genomic_DNA"/>
</dbReference>
<evidence type="ECO:0000313" key="1">
    <source>
        <dbReference type="EMBL" id="MDK2693366.1"/>
    </source>
</evidence>
<accession>A0A0P7NT49</accession>
<protein>
    <submittedName>
        <fullName evidence="2">Aminopeptidase</fullName>
    </submittedName>
</protein>
<dbReference type="AlphaFoldDB" id="A0A0P7NT49"/>
<evidence type="ECO:0000313" key="7">
    <source>
        <dbReference type="Proteomes" id="UP000271797"/>
    </source>
</evidence>
<evidence type="ECO:0000313" key="4">
    <source>
        <dbReference type="EMBL" id="VED14436.1"/>
    </source>
</evidence>
<reference evidence="2 8" key="2">
    <citation type="submission" date="2018-11" db="EMBL/GenBank/DDBJ databases">
        <title>E. coli isolates of the female bladder.</title>
        <authorList>
            <person name="Garretto A."/>
            <person name="Miller-Ensminger T."/>
            <person name="Wolfe A.J."/>
            <person name="Putonti C."/>
        </authorList>
    </citation>
    <scope>NUCLEOTIDE SEQUENCE [LARGE SCALE GENOMIC DNA]</scope>
    <source>
        <strain evidence="2 8">UMB1727</strain>
    </source>
</reference>
<dbReference type="EMBL" id="JASMQD010000001">
    <property type="protein sequence ID" value="MDK2693366.1"/>
    <property type="molecule type" value="Genomic_DNA"/>
</dbReference>
<dbReference type="Proteomes" id="UP000272662">
    <property type="component" value="Unassembled WGS sequence"/>
</dbReference>
<evidence type="ECO:0000313" key="3">
    <source>
        <dbReference type="EMBL" id="STJ11489.1"/>
    </source>
</evidence>
<dbReference type="EMBL" id="UGCU01000001">
    <property type="protein sequence ID" value="STJ11489.1"/>
    <property type="molecule type" value="Genomic_DNA"/>
</dbReference>
<reference evidence="1" key="4">
    <citation type="submission" date="2023-05" db="EMBL/GenBank/DDBJ databases">
        <title>Efficient inhibition of multidrug-resistant Escherichia coli by a new antibiotic combination.</title>
        <authorList>
            <person name="Lin T."/>
        </authorList>
    </citation>
    <scope>NUCLEOTIDE SEQUENCE</scope>
    <source>
        <strain evidence="1">YmmD45</strain>
    </source>
</reference>
<gene>
    <name evidence="2" type="ORF">DU321_08255</name>
    <name evidence="4" type="ORF">NCTC9044_05358</name>
    <name evidence="3" type="ORF">NCTC9077_03204</name>
    <name evidence="5" type="ORF">NCTC9702_03041</name>
    <name evidence="1" type="ORF">QO046_02930</name>
</gene>
<dbReference type="Proteomes" id="UP000254495">
    <property type="component" value="Unassembled WGS sequence"/>
</dbReference>
<evidence type="ECO:0000313" key="8">
    <source>
        <dbReference type="Proteomes" id="UP000272662"/>
    </source>
</evidence>
<evidence type="ECO:0000313" key="6">
    <source>
        <dbReference type="Proteomes" id="UP000254495"/>
    </source>
</evidence>
<dbReference type="Proteomes" id="UP000277930">
    <property type="component" value="Chromosome 1"/>
</dbReference>
<name>A0A0P7NT49_ECOLX</name>
<dbReference type="Proteomes" id="UP000271797">
    <property type="component" value="Chromosome"/>
</dbReference>
<dbReference type="GO" id="GO:0004177">
    <property type="term" value="F:aminopeptidase activity"/>
    <property type="evidence" value="ECO:0007669"/>
    <property type="project" value="UniProtKB-KW"/>
</dbReference>
<dbReference type="EMBL" id="RRVG01000006">
    <property type="protein sequence ID" value="RRL48923.1"/>
    <property type="molecule type" value="Genomic_DNA"/>
</dbReference>
<evidence type="ECO:0000313" key="5">
    <source>
        <dbReference type="EMBL" id="VED35794.1"/>
    </source>
</evidence>
<dbReference type="Proteomes" id="UP001223829">
    <property type="component" value="Unassembled WGS sequence"/>
</dbReference>
<proteinExistence type="predicted"/>
<reference evidence="7 9" key="3">
    <citation type="submission" date="2018-12" db="EMBL/GenBank/DDBJ databases">
        <authorList>
            <consortium name="Pathogen Informatics"/>
        </authorList>
    </citation>
    <scope>NUCLEOTIDE SEQUENCE [LARGE SCALE GENOMIC DNA]</scope>
    <source>
        <strain evidence="4 7">NCTC9044</strain>
        <strain evidence="5 9">NCTC9702</strain>
    </source>
</reference>
<dbReference type="OMA" id="YHETVIV"/>
<reference evidence="3 6" key="1">
    <citation type="submission" date="2018-06" db="EMBL/GenBank/DDBJ databases">
        <authorList>
            <consortium name="Pathogen Informatics"/>
            <person name="Doyle S."/>
        </authorList>
    </citation>
    <scope>NUCLEOTIDE SEQUENCE [LARGE SCALE GENOMIC DNA]</scope>
    <source>
        <strain evidence="3 6">NCTC9077</strain>
    </source>
</reference>
<keyword evidence="2" id="KW-0378">Hydrolase</keyword>
<evidence type="ECO:0000313" key="2">
    <source>
        <dbReference type="EMBL" id="RRL48923.1"/>
    </source>
</evidence>
<organism evidence="2 8">
    <name type="scientific">Escherichia coli</name>
    <dbReference type="NCBI Taxonomy" id="562"/>
    <lineage>
        <taxon>Bacteria</taxon>
        <taxon>Pseudomonadati</taxon>
        <taxon>Pseudomonadota</taxon>
        <taxon>Gammaproteobacteria</taxon>
        <taxon>Enterobacterales</taxon>
        <taxon>Enterobacteriaceae</taxon>
        <taxon>Escherichia</taxon>
    </lineage>
</organism>
<keyword evidence="2" id="KW-0645">Protease</keyword>
<dbReference type="RefSeq" id="WP_001032567.1">
    <property type="nucleotide sequence ID" value="NZ_AP019538.1"/>
</dbReference>
<dbReference type="EMBL" id="LR134246">
    <property type="protein sequence ID" value="VED35794.1"/>
    <property type="molecule type" value="Genomic_DNA"/>
</dbReference>
<evidence type="ECO:0000313" key="9">
    <source>
        <dbReference type="Proteomes" id="UP000277930"/>
    </source>
</evidence>